<feature type="domain" description="Superoxide dismutase copper/zinc binding" evidence="11">
    <location>
        <begin position="90"/>
        <end position="221"/>
    </location>
</feature>
<dbReference type="AlphaFoldDB" id="A0A1B9ATG7"/>
<comment type="function">
    <text evidence="7">Destroys radicals which are normally produced within the cells and which are toxic to biological systems. May play a role in favoring mycobacterial survival in phagocytes.</text>
</comment>
<reference evidence="13" key="1">
    <citation type="submission" date="2016-05" db="EMBL/GenBank/DDBJ databases">
        <authorList>
            <person name="Liu B."/>
            <person name="Wang J."/>
            <person name="Zhu Y."/>
            <person name="Liu G."/>
            <person name="Chen Q."/>
            <person name="Chen Z."/>
            <person name="Lan J."/>
            <person name="Che J."/>
            <person name="Ge C."/>
            <person name="Shi H."/>
            <person name="Pan Z."/>
            <person name="Liu X."/>
        </authorList>
    </citation>
    <scope>NUCLEOTIDE SEQUENCE [LARGE SCALE GENOMIC DNA]</scope>
    <source>
        <strain evidence="13">FJAT-27215</strain>
    </source>
</reference>
<dbReference type="InterPro" id="IPR024134">
    <property type="entry name" value="SOD_Cu/Zn_/chaperone"/>
</dbReference>
<dbReference type="PRINTS" id="PR00068">
    <property type="entry name" value="CUZNDISMTASE"/>
</dbReference>
<dbReference type="GO" id="GO:0005507">
    <property type="term" value="F:copper ion binding"/>
    <property type="evidence" value="ECO:0007669"/>
    <property type="project" value="InterPro"/>
</dbReference>
<dbReference type="InterPro" id="IPR036423">
    <property type="entry name" value="SOD-like_Cu/Zn_dom_sf"/>
</dbReference>
<evidence type="ECO:0000313" key="13">
    <source>
        <dbReference type="Proteomes" id="UP000092578"/>
    </source>
</evidence>
<dbReference type="SUPFAM" id="SSF49329">
    <property type="entry name" value="Cu,Zn superoxide dismutase-like"/>
    <property type="match status" value="1"/>
</dbReference>
<evidence type="ECO:0000256" key="5">
    <source>
        <dbReference type="ARBA" id="ARBA00023008"/>
    </source>
</evidence>
<feature type="signal peptide" evidence="10">
    <location>
        <begin position="1"/>
        <end position="19"/>
    </location>
</feature>
<gene>
    <name evidence="12" type="ORF">A8F95_07745</name>
</gene>
<dbReference type="EMBL" id="MAYT01000023">
    <property type="protein sequence ID" value="OCA87153.1"/>
    <property type="molecule type" value="Genomic_DNA"/>
</dbReference>
<dbReference type="Proteomes" id="UP000092578">
    <property type="component" value="Unassembled WGS sequence"/>
</dbReference>
<keyword evidence="8" id="KW-0560">Oxidoreductase</keyword>
<organism evidence="12 13">
    <name type="scientific">Pseudobacillus wudalianchiensis</name>
    <dbReference type="NCBI Taxonomy" id="1743143"/>
    <lineage>
        <taxon>Bacteria</taxon>
        <taxon>Bacillati</taxon>
        <taxon>Bacillota</taxon>
        <taxon>Bacilli</taxon>
        <taxon>Bacillales</taxon>
        <taxon>Bacillaceae</taxon>
        <taxon>Pseudobacillus</taxon>
    </lineage>
</organism>
<dbReference type="FunFam" id="2.60.40.200:FF:000005">
    <property type="entry name" value="Superoxide dismutase [Cu-Zn]"/>
    <property type="match status" value="1"/>
</dbReference>
<evidence type="ECO:0000256" key="2">
    <source>
        <dbReference type="ARBA" id="ARBA00022723"/>
    </source>
</evidence>
<evidence type="ECO:0000256" key="9">
    <source>
        <dbReference type="SAM" id="MobiDB-lite"/>
    </source>
</evidence>
<sequence length="224" mass="23354">MRKLLFFTFILAVMLVISACGGGDNKEADEQKTKETTAENDATATEKQPSEETSTEEQAPASPDTPVAGEGEDNDATVIDLKNDEGKKVGTAELKQTAEGVAIKVDALELPPGEHGFHIHETGKCDGPDFESAGGHFNPTNASHGMNHEKGPHAGDLPNLNVGKDGTVKAEMIAKEVTLNSGEDHSLLDQDGSALVIHEKADDGKSQPAGDAGSRIACGAISAQ</sequence>
<evidence type="ECO:0000256" key="10">
    <source>
        <dbReference type="SAM" id="SignalP"/>
    </source>
</evidence>
<keyword evidence="2 8" id="KW-0479">Metal-binding</keyword>
<evidence type="ECO:0000256" key="1">
    <source>
        <dbReference type="ARBA" id="ARBA00010457"/>
    </source>
</evidence>
<evidence type="ECO:0000256" key="3">
    <source>
        <dbReference type="ARBA" id="ARBA00022729"/>
    </source>
</evidence>
<keyword evidence="5 8" id="KW-0186">Copper</keyword>
<comment type="similarity">
    <text evidence="1 8">Belongs to the Cu-Zn superoxide dismutase family.</text>
</comment>
<comment type="caution">
    <text evidence="12">The sequence shown here is derived from an EMBL/GenBank/DDBJ whole genome shotgun (WGS) entry which is preliminary data.</text>
</comment>
<accession>A0A1B9ATG7</accession>
<dbReference type="RefSeq" id="WP_065410598.1">
    <property type="nucleotide sequence ID" value="NZ_MAYT01000023.1"/>
</dbReference>
<keyword evidence="3 10" id="KW-0732">Signal</keyword>
<dbReference type="InterPro" id="IPR001424">
    <property type="entry name" value="SOD_Cu_Zn_dom"/>
</dbReference>
<comment type="cofactor">
    <cofactor evidence="8">
        <name>Cu cation</name>
        <dbReference type="ChEBI" id="CHEBI:23378"/>
    </cofactor>
    <text evidence="8">Binds 1 copper ion per subunit.</text>
</comment>
<dbReference type="PROSITE" id="PS00332">
    <property type="entry name" value="SOD_CU_ZN_2"/>
    <property type="match status" value="1"/>
</dbReference>
<feature type="region of interest" description="Disordered" evidence="9">
    <location>
        <begin position="200"/>
        <end position="224"/>
    </location>
</feature>
<comment type="catalytic activity">
    <reaction evidence="8">
        <text>2 superoxide + 2 H(+) = H2O2 + O2</text>
        <dbReference type="Rhea" id="RHEA:20696"/>
        <dbReference type="ChEBI" id="CHEBI:15378"/>
        <dbReference type="ChEBI" id="CHEBI:15379"/>
        <dbReference type="ChEBI" id="CHEBI:16240"/>
        <dbReference type="ChEBI" id="CHEBI:18421"/>
        <dbReference type="EC" id="1.15.1.1"/>
    </reaction>
</comment>
<evidence type="ECO:0000256" key="8">
    <source>
        <dbReference type="RuleBase" id="RU000393"/>
    </source>
</evidence>
<dbReference type="GO" id="GO:0004784">
    <property type="term" value="F:superoxide dismutase activity"/>
    <property type="evidence" value="ECO:0007669"/>
    <property type="project" value="UniProtKB-EC"/>
</dbReference>
<keyword evidence="13" id="KW-1185">Reference proteome</keyword>
<evidence type="ECO:0000256" key="6">
    <source>
        <dbReference type="ARBA" id="ARBA00023157"/>
    </source>
</evidence>
<feature type="region of interest" description="Disordered" evidence="9">
    <location>
        <begin position="21"/>
        <end position="73"/>
    </location>
</feature>
<dbReference type="EC" id="1.15.1.1" evidence="8"/>
<evidence type="ECO:0000256" key="4">
    <source>
        <dbReference type="ARBA" id="ARBA00022833"/>
    </source>
</evidence>
<feature type="chain" id="PRO_5039651949" description="Superoxide dismutase [Cu-Zn]" evidence="10">
    <location>
        <begin position="20"/>
        <end position="224"/>
    </location>
</feature>
<name>A0A1B9ATG7_9BACI</name>
<comment type="cofactor">
    <cofactor evidence="8">
        <name>Zn(2+)</name>
        <dbReference type="ChEBI" id="CHEBI:29105"/>
    </cofactor>
    <text evidence="8">Binds 1 zinc ion per subunit.</text>
</comment>
<keyword evidence="6" id="KW-1015">Disulfide bond</keyword>
<dbReference type="PROSITE" id="PS51257">
    <property type="entry name" value="PROKAR_LIPOPROTEIN"/>
    <property type="match status" value="1"/>
</dbReference>
<dbReference type="CDD" id="cd00305">
    <property type="entry name" value="Cu-Zn_Superoxide_Dismutase"/>
    <property type="match status" value="1"/>
</dbReference>
<feature type="compositionally biased region" description="Basic and acidic residues" evidence="9">
    <location>
        <begin position="24"/>
        <end position="37"/>
    </location>
</feature>
<proteinExistence type="inferred from homology"/>
<keyword evidence="4 8" id="KW-0862">Zinc</keyword>
<evidence type="ECO:0000259" key="11">
    <source>
        <dbReference type="Pfam" id="PF00080"/>
    </source>
</evidence>
<dbReference type="Pfam" id="PF00080">
    <property type="entry name" value="Sod_Cu"/>
    <property type="match status" value="1"/>
</dbReference>
<protein>
    <recommendedName>
        <fullName evidence="8">Superoxide dismutase [Cu-Zn]</fullName>
        <ecNumber evidence="8">1.15.1.1</ecNumber>
    </recommendedName>
</protein>
<dbReference type="PANTHER" id="PTHR10003">
    <property type="entry name" value="SUPEROXIDE DISMUTASE CU-ZN -RELATED"/>
    <property type="match status" value="1"/>
</dbReference>
<dbReference type="InterPro" id="IPR018152">
    <property type="entry name" value="SOD_Cu/Zn_BS"/>
</dbReference>
<evidence type="ECO:0000256" key="7">
    <source>
        <dbReference type="ARBA" id="ARBA00024900"/>
    </source>
</evidence>
<evidence type="ECO:0000313" key="12">
    <source>
        <dbReference type="EMBL" id="OCA87153.1"/>
    </source>
</evidence>
<dbReference type="Gene3D" id="2.60.40.200">
    <property type="entry name" value="Superoxide dismutase, copper/zinc binding domain"/>
    <property type="match status" value="1"/>
</dbReference>